<sequence length="69" mass="8304">MNFPPTNIIIMIHIHCANLHSFSHLVHETWNLNFGFIYPWLWLWNMCLVLLQDCLHFNDSFFLVMALTQ</sequence>
<dbReference type="EMBL" id="GGEC01089459">
    <property type="protein sequence ID" value="MBX69943.1"/>
    <property type="molecule type" value="Transcribed_RNA"/>
</dbReference>
<reference evidence="1" key="1">
    <citation type="submission" date="2018-02" db="EMBL/GenBank/DDBJ databases">
        <title>Rhizophora mucronata_Transcriptome.</title>
        <authorList>
            <person name="Meera S.P."/>
            <person name="Sreeshan A."/>
            <person name="Augustine A."/>
        </authorList>
    </citation>
    <scope>NUCLEOTIDE SEQUENCE</scope>
    <source>
        <tissue evidence="1">Leaf</tissue>
    </source>
</reference>
<accession>A0A2P2QSH6</accession>
<protein>
    <submittedName>
        <fullName evidence="1">Uncharacterized protein</fullName>
    </submittedName>
</protein>
<evidence type="ECO:0000313" key="1">
    <source>
        <dbReference type="EMBL" id="MBX69943.1"/>
    </source>
</evidence>
<name>A0A2P2QSH6_RHIMU</name>
<organism evidence="1">
    <name type="scientific">Rhizophora mucronata</name>
    <name type="common">Asiatic mangrove</name>
    <dbReference type="NCBI Taxonomy" id="61149"/>
    <lineage>
        <taxon>Eukaryota</taxon>
        <taxon>Viridiplantae</taxon>
        <taxon>Streptophyta</taxon>
        <taxon>Embryophyta</taxon>
        <taxon>Tracheophyta</taxon>
        <taxon>Spermatophyta</taxon>
        <taxon>Magnoliopsida</taxon>
        <taxon>eudicotyledons</taxon>
        <taxon>Gunneridae</taxon>
        <taxon>Pentapetalae</taxon>
        <taxon>rosids</taxon>
        <taxon>fabids</taxon>
        <taxon>Malpighiales</taxon>
        <taxon>Rhizophoraceae</taxon>
        <taxon>Rhizophora</taxon>
    </lineage>
</organism>
<dbReference type="AlphaFoldDB" id="A0A2P2QSH6"/>
<proteinExistence type="predicted"/>